<feature type="domain" description="Tail sheath protein C-terminal" evidence="3">
    <location>
        <begin position="222"/>
        <end position="334"/>
    </location>
</feature>
<gene>
    <name evidence="4" type="ORF">L4G47_26990</name>
</gene>
<reference evidence="4" key="1">
    <citation type="submission" date="2022-01" db="EMBL/GenBank/DDBJ databases">
        <title>Pseudomonas sp. nov. isolated from Antarctic regolith.</title>
        <authorList>
            <person name="Novakova D."/>
            <person name="Sedlar K."/>
        </authorList>
    </citation>
    <scope>NUCLEOTIDE SEQUENCE</scope>
    <source>
        <strain evidence="4">P2647</strain>
    </source>
</reference>
<evidence type="ECO:0000259" key="2">
    <source>
        <dbReference type="Pfam" id="PF04984"/>
    </source>
</evidence>
<dbReference type="EMBL" id="JAKJXH010000104">
    <property type="protein sequence ID" value="MCF7545830.1"/>
    <property type="molecule type" value="Genomic_DNA"/>
</dbReference>
<dbReference type="Pfam" id="PF17482">
    <property type="entry name" value="Phage_sheath_1C"/>
    <property type="match status" value="1"/>
</dbReference>
<accession>A0ABS9IDU7</accession>
<proteinExistence type="inferred from homology"/>
<dbReference type="RefSeq" id="WP_237255103.1">
    <property type="nucleotide sequence ID" value="NZ_JAKJXH010000104.1"/>
</dbReference>
<evidence type="ECO:0000256" key="1">
    <source>
        <dbReference type="ARBA" id="ARBA00008005"/>
    </source>
</evidence>
<feature type="non-terminal residue" evidence="4">
    <location>
        <position position="1"/>
    </location>
</feature>
<protein>
    <submittedName>
        <fullName evidence="4">Phage tail sheath subtilisin-like domain-containing protein</fullName>
    </submittedName>
</protein>
<keyword evidence="5" id="KW-1185">Reference proteome</keyword>
<evidence type="ECO:0000313" key="4">
    <source>
        <dbReference type="EMBL" id="MCF7545830.1"/>
    </source>
</evidence>
<organism evidence="4 5">
    <name type="scientific">Pseudomonas petrae</name>
    <dbReference type="NCBI Taxonomy" id="2912190"/>
    <lineage>
        <taxon>Bacteria</taxon>
        <taxon>Pseudomonadati</taxon>
        <taxon>Pseudomonadota</taxon>
        <taxon>Gammaproteobacteria</taxon>
        <taxon>Pseudomonadales</taxon>
        <taxon>Pseudomonadaceae</taxon>
        <taxon>Pseudomonas</taxon>
    </lineage>
</organism>
<feature type="domain" description="Tail sheath protein subtilisin-like" evidence="2">
    <location>
        <begin position="50"/>
        <end position="213"/>
    </location>
</feature>
<evidence type="ECO:0000259" key="3">
    <source>
        <dbReference type="Pfam" id="PF17482"/>
    </source>
</evidence>
<comment type="similarity">
    <text evidence="1">Belongs to the myoviridae tail sheath protein family.</text>
</comment>
<dbReference type="InterPro" id="IPR020287">
    <property type="entry name" value="Tail_sheath_C"/>
</dbReference>
<dbReference type="InterPro" id="IPR035089">
    <property type="entry name" value="Phage_sheath_subtilisin"/>
</dbReference>
<evidence type="ECO:0000313" key="5">
    <source>
        <dbReference type="Proteomes" id="UP001162905"/>
    </source>
</evidence>
<dbReference type="Pfam" id="PF04984">
    <property type="entry name" value="Phage_sheath_1"/>
    <property type="match status" value="1"/>
</dbReference>
<sequence length="343" mass="36824">AVAAAGVVTLTAKWLGDSGNDISLVLNRLGKSNGEYTPAGLTAVVAPMAAGAGTPDAAATLAALGDAPFEFICVPWADTTTLDAWKVAMGDASGRWSWAKQLYGHVYGALRGTLGSLVAAGQLRNDQHTTIYGFETGVPQPFWRVAAAAAARQAVFISADASRPTQTGALVGIDPAAEGSRFTLTEFNSLLQYGIATLFYEGGYMRIQRAITTYQKNAYGQADDSYLDSETMHQSAYIVRRLKSIITSKYGRHKLANDGTQFGDGQPIVTPNVIKGELISEYGNLERDGHVENAGLFAQYLIVERDPNTPTRVNVLYPPDYVNGLRIFALLNQFRQQYAADAA</sequence>
<dbReference type="Proteomes" id="UP001162905">
    <property type="component" value="Unassembled WGS sequence"/>
</dbReference>
<comment type="caution">
    <text evidence="4">The sequence shown here is derived from an EMBL/GenBank/DDBJ whole genome shotgun (WGS) entry which is preliminary data.</text>
</comment>
<name>A0ABS9IDU7_9PSED</name>